<name>A0ABY5JTW2_9BACI</name>
<dbReference type="Gene3D" id="1.10.10.10">
    <property type="entry name" value="Winged helix-like DNA-binding domain superfamily/Winged helix DNA-binding domain"/>
    <property type="match status" value="1"/>
</dbReference>
<dbReference type="RefSeq" id="WP_256708764.1">
    <property type="nucleotide sequence ID" value="NZ_CP101914.1"/>
</dbReference>
<keyword evidence="1" id="KW-0677">Repeat</keyword>
<dbReference type="InterPro" id="IPR036634">
    <property type="entry name" value="PRD_sf"/>
</dbReference>
<organism evidence="6 7">
    <name type="scientific">Oceanobacillus jeddahense</name>
    <dbReference type="NCBI Taxonomy" id="1462527"/>
    <lineage>
        <taxon>Bacteria</taxon>
        <taxon>Bacillati</taxon>
        <taxon>Bacillota</taxon>
        <taxon>Bacilli</taxon>
        <taxon>Bacillales</taxon>
        <taxon>Bacillaceae</taxon>
        <taxon>Oceanobacillus</taxon>
    </lineage>
</organism>
<keyword evidence="4" id="KW-0804">Transcription</keyword>
<proteinExistence type="predicted"/>
<dbReference type="PANTHER" id="PTHR30185">
    <property type="entry name" value="CRYPTIC BETA-GLUCOSIDE BGL OPERON ANTITERMINATOR"/>
    <property type="match status" value="1"/>
</dbReference>
<dbReference type="PANTHER" id="PTHR30185:SF18">
    <property type="entry name" value="TRANSCRIPTIONAL REGULATOR MTLR"/>
    <property type="match status" value="1"/>
</dbReference>
<dbReference type="PROSITE" id="PS51372">
    <property type="entry name" value="PRD_2"/>
    <property type="match status" value="1"/>
</dbReference>
<reference evidence="6" key="1">
    <citation type="submission" date="2022-07" db="EMBL/GenBank/DDBJ databases">
        <title>FELIX.</title>
        <authorList>
            <person name="Wan K.H."/>
            <person name="Park S."/>
            <person name="Lawrence Q."/>
            <person name="Eichenberger J.P."/>
            <person name="Booth B.W."/>
            <person name="Piaggio A.J."/>
            <person name="Chandler J.C."/>
            <person name="Franklin A.B."/>
            <person name="Celniker S.E."/>
        </authorList>
    </citation>
    <scope>NUCLEOTIDE SEQUENCE</scope>
    <source>
        <strain evidence="6">QA-1986 374</strain>
    </source>
</reference>
<evidence type="ECO:0000256" key="3">
    <source>
        <dbReference type="ARBA" id="ARBA00023159"/>
    </source>
</evidence>
<evidence type="ECO:0000259" key="5">
    <source>
        <dbReference type="PROSITE" id="PS51372"/>
    </source>
</evidence>
<evidence type="ECO:0000256" key="4">
    <source>
        <dbReference type="ARBA" id="ARBA00023163"/>
    </source>
</evidence>
<dbReference type="InterPro" id="IPR011608">
    <property type="entry name" value="PRD"/>
</dbReference>
<dbReference type="Gene3D" id="1.10.1790.10">
    <property type="entry name" value="PRD domain"/>
    <property type="match status" value="1"/>
</dbReference>
<dbReference type="InterPro" id="IPR007737">
    <property type="entry name" value="Mga_HTH"/>
</dbReference>
<sequence length="485" mass="56902">MSSREIVILRMLLQKDYVLSSEIKEKLSISIRTVRMEIHLLNDVLRSINISIHSSPKKGYYFYENDKQPAKLFLDKLIEQAKSSNLPETTNERFLFLLLYLAFLDDDYTTIKDLANIMYVSNTSIVNSLKEIDSYLKDFDDVKIQTSLRGIQLKGSEPVIRHILSETLNYRTYGSILMDKVLRFIFGEEYKDLYTYLQSHIINLLDKNQYYLIDKSIEGFILDVFISIKREEKAFYLNRKVIEGSKNKIIEDLRDLLKHRGILLNEENFSFLNECLGTKRFFYRNNPNKINQHIIKEMTKNFLLDVDESFNTTFFSNETLINKLSIHVEKLLLRLYQGHFEHNPVLQDIKKDYPQSMEMAKLINNYLFEHFQQIANEHELSYIAIYLVMPAEQVLNAVVISDIGEGIADNMIRQLKEHCGNKLKINGKITLSYLREHPVDVDLIITASRIFNVELPNHVQIIYVNYILKDIDIKRIQNLLLLGTT</sequence>
<gene>
    <name evidence="6" type="ORF">NP439_03245</name>
</gene>
<accession>A0ABY5JTW2</accession>
<dbReference type="Pfam" id="PF00874">
    <property type="entry name" value="PRD"/>
    <property type="match status" value="1"/>
</dbReference>
<dbReference type="EMBL" id="CP101914">
    <property type="protein sequence ID" value="UUI03726.1"/>
    <property type="molecule type" value="Genomic_DNA"/>
</dbReference>
<evidence type="ECO:0000256" key="1">
    <source>
        <dbReference type="ARBA" id="ARBA00022737"/>
    </source>
</evidence>
<keyword evidence="2" id="KW-0805">Transcription regulation</keyword>
<keyword evidence="3" id="KW-0010">Activator</keyword>
<evidence type="ECO:0000313" key="7">
    <source>
        <dbReference type="Proteomes" id="UP001059773"/>
    </source>
</evidence>
<keyword evidence="7" id="KW-1185">Reference proteome</keyword>
<dbReference type="InterPro" id="IPR036388">
    <property type="entry name" value="WH-like_DNA-bd_sf"/>
</dbReference>
<dbReference type="Pfam" id="PF05043">
    <property type="entry name" value="Mga"/>
    <property type="match status" value="1"/>
</dbReference>
<dbReference type="Pfam" id="PF08279">
    <property type="entry name" value="HTH_11"/>
    <property type="match status" value="1"/>
</dbReference>
<dbReference type="Proteomes" id="UP001059773">
    <property type="component" value="Chromosome"/>
</dbReference>
<dbReference type="InterPro" id="IPR050661">
    <property type="entry name" value="BglG_antiterminators"/>
</dbReference>
<dbReference type="InterPro" id="IPR013196">
    <property type="entry name" value="HTH_11"/>
</dbReference>
<feature type="domain" description="PRD" evidence="5">
    <location>
        <begin position="290"/>
        <end position="397"/>
    </location>
</feature>
<protein>
    <submittedName>
        <fullName evidence="6">PRD domain-containing protein</fullName>
    </submittedName>
</protein>
<evidence type="ECO:0000256" key="2">
    <source>
        <dbReference type="ARBA" id="ARBA00023015"/>
    </source>
</evidence>
<evidence type="ECO:0000313" key="6">
    <source>
        <dbReference type="EMBL" id="UUI03726.1"/>
    </source>
</evidence>
<dbReference type="SUPFAM" id="SSF63520">
    <property type="entry name" value="PTS-regulatory domain, PRD"/>
    <property type="match status" value="1"/>
</dbReference>